<evidence type="ECO:0000313" key="7">
    <source>
        <dbReference type="EMBL" id="HEW45769.1"/>
    </source>
</evidence>
<dbReference type="NCBIfam" id="TIGR01030">
    <property type="entry name" value="rpmH_bact"/>
    <property type="match status" value="1"/>
</dbReference>
<dbReference type="GO" id="GO:0005840">
    <property type="term" value="C:ribosome"/>
    <property type="evidence" value="ECO:0007669"/>
    <property type="project" value="UniProtKB-KW"/>
</dbReference>
<dbReference type="PANTHER" id="PTHR14503">
    <property type="entry name" value="MITOCHONDRIAL RIBOSOMAL PROTEIN 34 FAMILY MEMBER"/>
    <property type="match status" value="1"/>
</dbReference>
<dbReference type="GO" id="GO:1990904">
    <property type="term" value="C:ribonucleoprotein complex"/>
    <property type="evidence" value="ECO:0007669"/>
    <property type="project" value="UniProtKB-KW"/>
</dbReference>
<gene>
    <name evidence="5" type="primary">rpmH</name>
    <name evidence="7" type="ORF">ENO47_03750</name>
</gene>
<keyword evidence="2 5" id="KW-0689">Ribosomal protein</keyword>
<dbReference type="PANTHER" id="PTHR14503:SF4">
    <property type="entry name" value="LARGE RIBOSOMAL SUBUNIT PROTEIN BL34M"/>
    <property type="match status" value="1"/>
</dbReference>
<feature type="compositionally biased region" description="Basic residues" evidence="6">
    <location>
        <begin position="33"/>
        <end position="47"/>
    </location>
</feature>
<comment type="caution">
    <text evidence="7">The sequence shown here is derived from an EMBL/GenBank/DDBJ whole genome shotgun (WGS) entry which is preliminary data.</text>
</comment>
<comment type="similarity">
    <text evidence="1 5">Belongs to the bacterial ribosomal protein bL34 family.</text>
</comment>
<evidence type="ECO:0000256" key="2">
    <source>
        <dbReference type="ARBA" id="ARBA00022980"/>
    </source>
</evidence>
<dbReference type="GO" id="GO:0003735">
    <property type="term" value="F:structural constituent of ribosome"/>
    <property type="evidence" value="ECO:0007669"/>
    <property type="project" value="InterPro"/>
</dbReference>
<feature type="region of interest" description="Disordered" evidence="6">
    <location>
        <begin position="1"/>
        <end position="47"/>
    </location>
</feature>
<evidence type="ECO:0000256" key="5">
    <source>
        <dbReference type="HAMAP-Rule" id="MF_00391"/>
    </source>
</evidence>
<accession>A0A7C2Z268</accession>
<evidence type="ECO:0000256" key="1">
    <source>
        <dbReference type="ARBA" id="ARBA00010111"/>
    </source>
</evidence>
<feature type="compositionally biased region" description="Polar residues" evidence="6">
    <location>
        <begin position="1"/>
        <end position="11"/>
    </location>
</feature>
<proteinExistence type="inferred from homology"/>
<dbReference type="GO" id="GO:0006412">
    <property type="term" value="P:translation"/>
    <property type="evidence" value="ECO:0007669"/>
    <property type="project" value="UniProtKB-UniRule"/>
</dbReference>
<dbReference type="Gene3D" id="1.10.287.3980">
    <property type="match status" value="1"/>
</dbReference>
<keyword evidence="3 5" id="KW-0687">Ribonucleoprotein</keyword>
<reference evidence="7" key="1">
    <citation type="journal article" date="2020" name="mSystems">
        <title>Genome- and Community-Level Interaction Insights into Carbon Utilization and Element Cycling Functions of Hydrothermarchaeota in Hydrothermal Sediment.</title>
        <authorList>
            <person name="Zhou Z."/>
            <person name="Liu Y."/>
            <person name="Xu W."/>
            <person name="Pan J."/>
            <person name="Luo Z.H."/>
            <person name="Li M."/>
        </authorList>
    </citation>
    <scope>NUCLEOTIDE SEQUENCE [LARGE SCALE GENOMIC DNA]</scope>
    <source>
        <strain evidence="7">SpSt-132</strain>
    </source>
</reference>
<name>A0A7C2Z268_9AQUI</name>
<evidence type="ECO:0000256" key="4">
    <source>
        <dbReference type="ARBA" id="ARBA00035177"/>
    </source>
</evidence>
<organism evidence="7">
    <name type="scientific">Hydrogenobacter sp</name>
    <dbReference type="NCBI Taxonomy" id="2152829"/>
    <lineage>
        <taxon>Bacteria</taxon>
        <taxon>Pseudomonadati</taxon>
        <taxon>Aquificota</taxon>
        <taxon>Aquificia</taxon>
        <taxon>Aquificales</taxon>
        <taxon>Aquificaceae</taxon>
        <taxon>Hydrogenobacter</taxon>
    </lineage>
</organism>
<dbReference type="HAMAP" id="MF_00391">
    <property type="entry name" value="Ribosomal_bL34"/>
    <property type="match status" value="1"/>
</dbReference>
<evidence type="ECO:0000256" key="6">
    <source>
        <dbReference type="SAM" id="MobiDB-lite"/>
    </source>
</evidence>
<dbReference type="InterPro" id="IPR000271">
    <property type="entry name" value="Ribosomal_bL34"/>
</dbReference>
<sequence>MATQRNITRTSNLKRKRRSGFLARMSTKSGRAIIKRRRQKGRKRLTP</sequence>
<dbReference type="Pfam" id="PF00468">
    <property type="entry name" value="Ribosomal_L34"/>
    <property type="match status" value="1"/>
</dbReference>
<dbReference type="AlphaFoldDB" id="A0A7C2Z268"/>
<protein>
    <recommendedName>
        <fullName evidence="4 5">Large ribosomal subunit protein bL34</fullName>
    </recommendedName>
</protein>
<evidence type="ECO:0000256" key="3">
    <source>
        <dbReference type="ARBA" id="ARBA00023274"/>
    </source>
</evidence>
<dbReference type="EMBL" id="DSFP01000033">
    <property type="protein sequence ID" value="HEW45769.1"/>
    <property type="molecule type" value="Genomic_DNA"/>
</dbReference>